<keyword evidence="12" id="KW-1185">Reference proteome</keyword>
<evidence type="ECO:0000313" key="12">
    <source>
        <dbReference type="Proteomes" id="UP000076574"/>
    </source>
</evidence>
<keyword evidence="8" id="KW-0472">Membrane</keyword>
<organism evidence="11 12">
    <name type="scientific">Tardiphaga robiniae</name>
    <dbReference type="NCBI Taxonomy" id="943830"/>
    <lineage>
        <taxon>Bacteria</taxon>
        <taxon>Pseudomonadati</taxon>
        <taxon>Pseudomonadota</taxon>
        <taxon>Alphaproteobacteria</taxon>
        <taxon>Hyphomicrobiales</taxon>
        <taxon>Nitrobacteraceae</taxon>
        <taxon>Tardiphaga</taxon>
    </lineage>
</organism>
<dbReference type="PANTHER" id="PTHR11993:SF10">
    <property type="entry name" value="NADH DEHYDROGENASE [UBIQUINONE] IRON-SULFUR PROTEIN 2, MITOCHONDRIAL"/>
    <property type="match status" value="1"/>
</dbReference>
<keyword evidence="7 8" id="KW-0830">Ubiquinone</keyword>
<keyword evidence="4 8" id="KW-0874">Quinone</keyword>
<evidence type="ECO:0000313" key="11">
    <source>
        <dbReference type="EMBL" id="KZD24581.1"/>
    </source>
</evidence>
<reference evidence="11 12" key="1">
    <citation type="submission" date="2016-03" db="EMBL/GenBank/DDBJ databases">
        <title>Microsymbionts genomes from the relict species Vavilovia formosa (Stev.) Fed.</title>
        <authorList>
            <person name="Kopat V."/>
            <person name="Chirak E."/>
            <person name="Kimeklis A."/>
            <person name="Andronov E."/>
        </authorList>
    </citation>
    <scope>NUCLEOTIDE SEQUENCE [LARGE SCALE GENOMIC DNA]</scope>
    <source>
        <strain evidence="11 12">Vaf07</strain>
    </source>
</reference>
<proteinExistence type="inferred from homology"/>
<sequence length="397" mass="44895">MTEQPNVRNFTINFGPQHPAAHGVLRLVLELDGEVVERVDPHIGLLHRGTEKLIEQKTYLQAIPYFDRLDYVAPMNQEHAFCLAAEKLLGITVPRRGQLIRVLYSEIGRILSHLLNITTQAMDVGALTPPLWGFEEREKLMVFYERASGSRMHAAFFRIGGVHQDLPPKLINDIDAWCDAFPQVLDDLETLLTGNRIFKQRNVDIGVVSLEDAWKWGFSGVMVRGSGAAWDLRKSQPYECYAEMEFDVPIGKNGDCYDRYCIRVEEMRQSTKIMKQCIAKMRAADGQGAVAVEDNKIFPPRRSEMKRSMESLIHHFKLYTEGFRVPEGEVYAAVEAPKGEFGVYLVSDGSNKPYKCKIRAPGFAHLQAMDFMCRGHLLADVSAILGSLDIVFGEVDR</sequence>
<comment type="caution">
    <text evidence="11">The sequence shown here is derived from an EMBL/GenBank/DDBJ whole genome shotgun (WGS) entry which is preliminary data.</text>
</comment>
<dbReference type="InterPro" id="IPR022885">
    <property type="entry name" value="NDH1_su_D/H"/>
</dbReference>
<evidence type="ECO:0000256" key="1">
    <source>
        <dbReference type="ARBA" id="ARBA00002378"/>
    </source>
</evidence>
<dbReference type="GO" id="GO:0051287">
    <property type="term" value="F:NAD binding"/>
    <property type="evidence" value="ECO:0007669"/>
    <property type="project" value="InterPro"/>
</dbReference>
<gene>
    <name evidence="8" type="primary">nuoD</name>
    <name evidence="11" type="ORF">A4A58_22210</name>
</gene>
<dbReference type="STRING" id="943830.A4A58_22210"/>
<dbReference type="InterPro" id="IPR029014">
    <property type="entry name" value="NiFe-Hase_large"/>
</dbReference>
<evidence type="ECO:0000256" key="8">
    <source>
        <dbReference type="HAMAP-Rule" id="MF_01358"/>
    </source>
</evidence>
<evidence type="ECO:0000256" key="2">
    <source>
        <dbReference type="ARBA" id="ARBA00005769"/>
    </source>
</evidence>
<dbReference type="PROSITE" id="PS00535">
    <property type="entry name" value="COMPLEX1_49K"/>
    <property type="match status" value="1"/>
</dbReference>
<accession>A0A161R5W6</accession>
<dbReference type="GO" id="GO:0005886">
    <property type="term" value="C:plasma membrane"/>
    <property type="evidence" value="ECO:0007669"/>
    <property type="project" value="UniProtKB-SubCell"/>
</dbReference>
<comment type="catalytic activity">
    <reaction evidence="8">
        <text>a quinone + NADH + 5 H(+)(in) = a quinol + NAD(+) + 4 H(+)(out)</text>
        <dbReference type="Rhea" id="RHEA:57888"/>
        <dbReference type="ChEBI" id="CHEBI:15378"/>
        <dbReference type="ChEBI" id="CHEBI:24646"/>
        <dbReference type="ChEBI" id="CHEBI:57540"/>
        <dbReference type="ChEBI" id="CHEBI:57945"/>
        <dbReference type="ChEBI" id="CHEBI:132124"/>
    </reaction>
</comment>
<dbReference type="HAMAP" id="MF_01358">
    <property type="entry name" value="NDH1_NuoD"/>
    <property type="match status" value="1"/>
</dbReference>
<dbReference type="InterPro" id="IPR001135">
    <property type="entry name" value="NADH_Q_OxRdtase_suD"/>
</dbReference>
<comment type="subunit">
    <text evidence="8">NDH-1 is composed of 14 different subunits. Subunits NuoB, C, D, E, F, and G constitute the peripheral sector of the complex.</text>
</comment>
<dbReference type="GO" id="GO:0050136">
    <property type="term" value="F:NADH dehydrogenase (quinone) (non-electrogenic) activity"/>
    <property type="evidence" value="ECO:0007669"/>
    <property type="project" value="UniProtKB-UniRule"/>
</dbReference>
<protein>
    <recommendedName>
        <fullName evidence="8">NADH-quinone oxidoreductase subunit D</fullName>
        <ecNumber evidence="8">7.1.1.-</ecNumber>
    </recommendedName>
    <alternativeName>
        <fullName evidence="8">NADH dehydrogenase I subunit D</fullName>
    </alternativeName>
    <alternativeName>
        <fullName evidence="8">NDH-1 subunit D</fullName>
    </alternativeName>
</protein>
<dbReference type="NCBIfam" id="TIGR01962">
    <property type="entry name" value="NuoD"/>
    <property type="match status" value="1"/>
</dbReference>
<evidence type="ECO:0000256" key="9">
    <source>
        <dbReference type="RuleBase" id="RU003685"/>
    </source>
</evidence>
<dbReference type="FunFam" id="1.10.645.10:FF:000005">
    <property type="entry name" value="NADH-quinone oxidoreductase subunit D"/>
    <property type="match status" value="1"/>
</dbReference>
<evidence type="ECO:0000256" key="4">
    <source>
        <dbReference type="ARBA" id="ARBA00022719"/>
    </source>
</evidence>
<name>A0A161R5W6_9BRAD</name>
<dbReference type="AlphaFoldDB" id="A0A161R5W6"/>
<keyword evidence="6 8" id="KW-0520">NAD</keyword>
<dbReference type="NCBIfam" id="NF004739">
    <property type="entry name" value="PRK06075.1"/>
    <property type="match status" value="1"/>
</dbReference>
<dbReference type="GO" id="GO:0048038">
    <property type="term" value="F:quinone binding"/>
    <property type="evidence" value="ECO:0007669"/>
    <property type="project" value="UniProtKB-KW"/>
</dbReference>
<comment type="function">
    <text evidence="1 8">NDH-1 shuttles electrons from NADH, via FMN and iron-sulfur (Fe-S) centers, to quinones in the respiratory chain. The immediate electron acceptor for the enzyme in this species is believed to be ubiquinone. Couples the redox reaction to proton translocation (for every two electrons transferred, four hydrogen ions are translocated across the cytoplasmic membrane), and thus conserves the redox energy in a proton gradient.</text>
</comment>
<dbReference type="Gene3D" id="1.10.645.10">
    <property type="entry name" value="Cytochrome-c3 Hydrogenase, chain B"/>
    <property type="match status" value="1"/>
</dbReference>
<comment type="subcellular location">
    <subcellularLocation>
        <location evidence="8">Cell membrane</location>
        <topology evidence="8">Peripheral membrane protein</topology>
        <orientation evidence="8">Cytoplasmic side</orientation>
    </subcellularLocation>
</comment>
<feature type="domain" description="NADH-quinone oxidoreductase subunit D" evidence="10">
    <location>
        <begin position="123"/>
        <end position="397"/>
    </location>
</feature>
<comment type="similarity">
    <text evidence="2 8 9">Belongs to the complex I 49 kDa subunit family.</text>
</comment>
<evidence type="ECO:0000256" key="5">
    <source>
        <dbReference type="ARBA" id="ARBA00022967"/>
    </source>
</evidence>
<dbReference type="Pfam" id="PF00346">
    <property type="entry name" value="Complex1_49kDa"/>
    <property type="match status" value="1"/>
</dbReference>
<dbReference type="EC" id="7.1.1.-" evidence="8"/>
<dbReference type="SUPFAM" id="SSF56762">
    <property type="entry name" value="HydB/Nqo4-like"/>
    <property type="match status" value="1"/>
</dbReference>
<keyword evidence="8" id="KW-1003">Cell membrane</keyword>
<dbReference type="PANTHER" id="PTHR11993">
    <property type="entry name" value="NADH-UBIQUINONE OXIDOREDUCTASE 49 KDA SUBUNIT"/>
    <property type="match status" value="1"/>
</dbReference>
<evidence type="ECO:0000259" key="10">
    <source>
        <dbReference type="Pfam" id="PF00346"/>
    </source>
</evidence>
<evidence type="ECO:0000256" key="7">
    <source>
        <dbReference type="ARBA" id="ARBA00023075"/>
    </source>
</evidence>
<keyword evidence="5 8" id="KW-1278">Translocase</keyword>
<dbReference type="InterPro" id="IPR014029">
    <property type="entry name" value="NADH_UbQ_OxRdtase_49kDa_CS"/>
</dbReference>
<dbReference type="Proteomes" id="UP000076574">
    <property type="component" value="Unassembled WGS sequence"/>
</dbReference>
<evidence type="ECO:0000256" key="3">
    <source>
        <dbReference type="ARBA" id="ARBA00022448"/>
    </source>
</evidence>
<dbReference type="OrthoDB" id="9801496at2"/>
<evidence type="ECO:0000256" key="6">
    <source>
        <dbReference type="ARBA" id="ARBA00023027"/>
    </source>
</evidence>
<dbReference type="RefSeq" id="WP_068730891.1">
    <property type="nucleotide sequence ID" value="NZ_LVYV01000003.1"/>
</dbReference>
<keyword evidence="3 8" id="KW-0813">Transport</keyword>
<dbReference type="EMBL" id="LVYV01000003">
    <property type="protein sequence ID" value="KZD24581.1"/>
    <property type="molecule type" value="Genomic_DNA"/>
</dbReference>